<comment type="caution">
    <text evidence="1">The sequence shown here is derived from an EMBL/GenBank/DDBJ whole genome shotgun (WGS) entry which is preliminary data.</text>
</comment>
<dbReference type="Proteomes" id="UP000608530">
    <property type="component" value="Unassembled WGS sequence"/>
</dbReference>
<keyword evidence="2" id="KW-1185">Reference proteome</keyword>
<dbReference type="InterPro" id="IPR036188">
    <property type="entry name" value="FAD/NAD-bd_sf"/>
</dbReference>
<dbReference type="Gene3D" id="3.50.50.60">
    <property type="entry name" value="FAD/NAD(P)-binding domain"/>
    <property type="match status" value="1"/>
</dbReference>
<accession>A0A934Q6I9</accession>
<dbReference type="Gene3D" id="3.90.660.20">
    <property type="entry name" value="Protoporphyrinogen oxidase, mitochondrial, domain 2"/>
    <property type="match status" value="1"/>
</dbReference>
<dbReference type="SUPFAM" id="SSF51905">
    <property type="entry name" value="FAD/NAD(P)-binding domain"/>
    <property type="match status" value="1"/>
</dbReference>
<sequence length="450" mass="47022">MIDVYVTGGGVAALAAALDLVEVGLSVRVAVTDAGEELPRGAVRDPEGTIAALLERLASPIGGDRESAERAGRPDAAPRAVPPEAVALPGARGGWQLQPLPAVLGAPAVPLSSECLAILGGGGAFRAYLDRLKPLLTIGKTREFGALVRSRFGRTALDRLVEPLIRERFGVAPEHVDVAVAAPGLNEALSRSGSLSAAVLAYSERHVARETRVIPAGGWGAARDALLERLALYGAQLADARPTAVRLGDDEHRVEEADGGRFETRAVVLDRGRRVDASGPAVSCEGEASEPRLPAAARVRARASVGVEAPVAIPGAARVRTVELPSGERWSVRVSRRGEADWEAELRGPAAPAEAVARQPDPEELAAALTGAGLSPRAGTEWRTRRYAAPHARIEQRDEARAAVDDLDGRFRGSALPVGSSLHGDDLSAALETARAQAVGLRRRLTGIAD</sequence>
<dbReference type="EMBL" id="JAEHOH010000001">
    <property type="protein sequence ID" value="MBK0417502.1"/>
    <property type="molecule type" value="Genomic_DNA"/>
</dbReference>
<gene>
    <name evidence="1" type="ORF">JD276_00415</name>
</gene>
<dbReference type="Gene3D" id="1.10.3110.10">
    <property type="entry name" value="protoporphyrinogen ix oxidase, domain 3"/>
    <property type="match status" value="1"/>
</dbReference>
<evidence type="ECO:0000313" key="2">
    <source>
        <dbReference type="Proteomes" id="UP000608530"/>
    </source>
</evidence>
<organism evidence="1 2">
    <name type="scientific">Leucobacter chromiisoli</name>
    <dbReference type="NCBI Taxonomy" id="2796471"/>
    <lineage>
        <taxon>Bacteria</taxon>
        <taxon>Bacillati</taxon>
        <taxon>Actinomycetota</taxon>
        <taxon>Actinomycetes</taxon>
        <taxon>Micrococcales</taxon>
        <taxon>Microbacteriaceae</taxon>
        <taxon>Leucobacter</taxon>
    </lineage>
</organism>
<reference evidence="1" key="1">
    <citation type="submission" date="2020-12" db="EMBL/GenBank/DDBJ databases">
        <title>Leucobacter sp. CAS1, isolated from Chromium sludge.</title>
        <authorList>
            <person name="Xu Z."/>
        </authorList>
    </citation>
    <scope>NUCLEOTIDE SEQUENCE</scope>
    <source>
        <strain evidence="1">CSA1</strain>
    </source>
</reference>
<dbReference type="RefSeq" id="WP_200112656.1">
    <property type="nucleotide sequence ID" value="NZ_JAEHOH010000001.1"/>
</dbReference>
<evidence type="ECO:0000313" key="1">
    <source>
        <dbReference type="EMBL" id="MBK0417502.1"/>
    </source>
</evidence>
<dbReference type="AlphaFoldDB" id="A0A934Q6I9"/>
<name>A0A934Q6I9_9MICO</name>
<proteinExistence type="predicted"/>
<evidence type="ECO:0008006" key="3">
    <source>
        <dbReference type="Google" id="ProtNLM"/>
    </source>
</evidence>
<protein>
    <recommendedName>
        <fullName evidence="3">Oxygen-dependent protoporphyrinogen oxidase</fullName>
    </recommendedName>
</protein>